<proteinExistence type="predicted"/>
<comment type="caution">
    <text evidence="2">The sequence shown here is derived from an EMBL/GenBank/DDBJ whole genome shotgun (WGS) entry which is preliminary data.</text>
</comment>
<feature type="region of interest" description="Disordered" evidence="1">
    <location>
        <begin position="147"/>
        <end position="179"/>
    </location>
</feature>
<name>A0A0F9T1I1_9ZZZZ</name>
<sequence length="179" mass="19822">MANFEEDNGDVLKMVTMLERHLVKGGTFDSSSTPSIEQAEEALSETEAEMFAWLGGSGFSIDIADYPVAAKKYLAWFAALGIAYRMELSHPGIQSAPRGNSRWMVLKDQYETLQDILKGNTLDRLGVVRDRETLGVITGVSHDEKETLSTDTDAVQPAFTRDGFRHPGRVRSSHVSQEL</sequence>
<evidence type="ECO:0000256" key="1">
    <source>
        <dbReference type="SAM" id="MobiDB-lite"/>
    </source>
</evidence>
<accession>A0A0F9T1I1</accession>
<dbReference type="AlphaFoldDB" id="A0A0F9T1I1"/>
<evidence type="ECO:0000313" key="2">
    <source>
        <dbReference type="EMBL" id="KKN68672.1"/>
    </source>
</evidence>
<protein>
    <submittedName>
        <fullName evidence="2">Uncharacterized protein</fullName>
    </submittedName>
</protein>
<gene>
    <name evidence="2" type="ORF">LCGC14_0448630</name>
</gene>
<reference evidence="2" key="1">
    <citation type="journal article" date="2015" name="Nature">
        <title>Complex archaea that bridge the gap between prokaryotes and eukaryotes.</title>
        <authorList>
            <person name="Spang A."/>
            <person name="Saw J.H."/>
            <person name="Jorgensen S.L."/>
            <person name="Zaremba-Niedzwiedzka K."/>
            <person name="Martijn J."/>
            <person name="Lind A.E."/>
            <person name="van Eijk R."/>
            <person name="Schleper C."/>
            <person name="Guy L."/>
            <person name="Ettema T.J."/>
        </authorList>
    </citation>
    <scope>NUCLEOTIDE SEQUENCE</scope>
</reference>
<dbReference type="EMBL" id="LAZR01000442">
    <property type="protein sequence ID" value="KKN68672.1"/>
    <property type="molecule type" value="Genomic_DNA"/>
</dbReference>
<organism evidence="2">
    <name type="scientific">marine sediment metagenome</name>
    <dbReference type="NCBI Taxonomy" id="412755"/>
    <lineage>
        <taxon>unclassified sequences</taxon>
        <taxon>metagenomes</taxon>
        <taxon>ecological metagenomes</taxon>
    </lineage>
</organism>